<evidence type="ECO:0000313" key="2">
    <source>
        <dbReference type="Proteomes" id="UP000789901"/>
    </source>
</evidence>
<proteinExistence type="predicted"/>
<dbReference type="Proteomes" id="UP000789901">
    <property type="component" value="Unassembled WGS sequence"/>
</dbReference>
<protein>
    <submittedName>
        <fullName evidence="1">8936_t:CDS:1</fullName>
    </submittedName>
</protein>
<sequence length="64" mass="7433">MHKNGKDGCGGEEGEYRVQEVRRDEVVKNKVNCSENLRLEMNEISEYRADAIEVFVNKNMKMVI</sequence>
<gene>
    <name evidence="1" type="ORF">GMARGA_LOCUS15358</name>
</gene>
<evidence type="ECO:0000313" key="1">
    <source>
        <dbReference type="EMBL" id="CAG8740808.1"/>
    </source>
</evidence>
<name>A0ABN7V8M7_GIGMA</name>
<organism evidence="1 2">
    <name type="scientific">Gigaspora margarita</name>
    <dbReference type="NCBI Taxonomy" id="4874"/>
    <lineage>
        <taxon>Eukaryota</taxon>
        <taxon>Fungi</taxon>
        <taxon>Fungi incertae sedis</taxon>
        <taxon>Mucoromycota</taxon>
        <taxon>Glomeromycotina</taxon>
        <taxon>Glomeromycetes</taxon>
        <taxon>Diversisporales</taxon>
        <taxon>Gigasporaceae</taxon>
        <taxon>Gigaspora</taxon>
    </lineage>
</organism>
<reference evidence="1 2" key="1">
    <citation type="submission" date="2021-06" db="EMBL/GenBank/DDBJ databases">
        <authorList>
            <person name="Kallberg Y."/>
            <person name="Tangrot J."/>
            <person name="Rosling A."/>
        </authorList>
    </citation>
    <scope>NUCLEOTIDE SEQUENCE [LARGE SCALE GENOMIC DNA]</scope>
    <source>
        <strain evidence="1 2">120-4 pot B 10/14</strain>
    </source>
</reference>
<dbReference type="EMBL" id="CAJVQB010010538">
    <property type="protein sequence ID" value="CAG8740808.1"/>
    <property type="molecule type" value="Genomic_DNA"/>
</dbReference>
<accession>A0ABN7V8M7</accession>
<comment type="caution">
    <text evidence="1">The sequence shown here is derived from an EMBL/GenBank/DDBJ whole genome shotgun (WGS) entry which is preliminary data.</text>
</comment>
<keyword evidence="2" id="KW-1185">Reference proteome</keyword>